<accession>A0A3A4NCX9</accession>
<evidence type="ECO:0000256" key="1">
    <source>
        <dbReference type="ARBA" id="ARBA00006739"/>
    </source>
</evidence>
<keyword evidence="4" id="KW-0472">Membrane</keyword>
<feature type="transmembrane region" description="Helical" evidence="4">
    <location>
        <begin position="299"/>
        <end position="324"/>
    </location>
</feature>
<dbReference type="InterPro" id="IPR001173">
    <property type="entry name" value="Glyco_trans_2-like"/>
</dbReference>
<keyword evidence="4" id="KW-0812">Transmembrane</keyword>
<dbReference type="Proteomes" id="UP000265882">
    <property type="component" value="Unassembled WGS sequence"/>
</dbReference>
<evidence type="ECO:0000256" key="3">
    <source>
        <dbReference type="ARBA" id="ARBA00022679"/>
    </source>
</evidence>
<name>A0A3A4NCX9_ABYX5</name>
<comment type="similarity">
    <text evidence="1">Belongs to the glycosyltransferase 2 family.</text>
</comment>
<dbReference type="PANTHER" id="PTHR43630:SF1">
    <property type="entry name" value="POLY-BETA-1,6-N-ACETYL-D-GLUCOSAMINE SYNTHASE"/>
    <property type="match status" value="1"/>
</dbReference>
<keyword evidence="4" id="KW-1133">Transmembrane helix</keyword>
<dbReference type="Pfam" id="PF00535">
    <property type="entry name" value="Glycos_transf_2"/>
    <property type="match status" value="1"/>
</dbReference>
<dbReference type="Gene3D" id="3.90.550.10">
    <property type="entry name" value="Spore Coat Polysaccharide Biosynthesis Protein SpsA, Chain A"/>
    <property type="match status" value="1"/>
</dbReference>
<dbReference type="EMBL" id="QZKU01000115">
    <property type="protein sequence ID" value="RJP17439.1"/>
    <property type="molecule type" value="Genomic_DNA"/>
</dbReference>
<sequence>MYAPFVSVIIPTYNSCRSLTACLASIRMQRYPRERVEIILVDAGSHDGTLEIASSFKVDKILQNPLKTGEAGKAVGIDAASGEIVALIDSDNILDSEDWLEKMAIPFQDDEIFCSESYALTYRLSDSIIDRYCALIGMNDPIHLFLGNYDRFNTLTGKWTGLPLEMHDREDYYEVLLTENCIPTMGANGCLIRKKAIQEVDYRPYYFDIDIIHQLVHKGRRKAAFVKKGVVHLYCPNLKTFVRKQKRRISDFLYYKQLGRRTYPHQQYFWGYLKFIVSTLLLFPLLAQALLGYSRKRDLAWFIHPVVCWVTLMTYGLATIRSLFLAQELDRSNWSQ</sequence>
<evidence type="ECO:0000313" key="6">
    <source>
        <dbReference type="EMBL" id="RJP17439.1"/>
    </source>
</evidence>
<dbReference type="AlphaFoldDB" id="A0A3A4NCX9"/>
<protein>
    <submittedName>
        <fullName evidence="6">Glycosyltransferase</fullName>
    </submittedName>
</protein>
<feature type="domain" description="Glycosyltransferase 2-like" evidence="5">
    <location>
        <begin position="7"/>
        <end position="111"/>
    </location>
</feature>
<dbReference type="PANTHER" id="PTHR43630">
    <property type="entry name" value="POLY-BETA-1,6-N-ACETYL-D-GLUCOSAMINE SYNTHASE"/>
    <property type="match status" value="1"/>
</dbReference>
<organism evidence="6 7">
    <name type="scientific">Abyssobacteria bacterium (strain SURF_5)</name>
    <dbReference type="NCBI Taxonomy" id="2093360"/>
    <lineage>
        <taxon>Bacteria</taxon>
        <taxon>Pseudomonadati</taxon>
        <taxon>Candidatus Hydrogenedentota</taxon>
        <taxon>Candidatus Abyssobacteria</taxon>
    </lineage>
</organism>
<evidence type="ECO:0000259" key="5">
    <source>
        <dbReference type="Pfam" id="PF00535"/>
    </source>
</evidence>
<evidence type="ECO:0000313" key="7">
    <source>
        <dbReference type="Proteomes" id="UP000265882"/>
    </source>
</evidence>
<dbReference type="InterPro" id="IPR029044">
    <property type="entry name" value="Nucleotide-diphossugar_trans"/>
</dbReference>
<keyword evidence="3 6" id="KW-0808">Transferase</keyword>
<dbReference type="SUPFAM" id="SSF53448">
    <property type="entry name" value="Nucleotide-diphospho-sugar transferases"/>
    <property type="match status" value="1"/>
</dbReference>
<comment type="caution">
    <text evidence="6">The sequence shown here is derived from an EMBL/GenBank/DDBJ whole genome shotgun (WGS) entry which is preliminary data.</text>
</comment>
<gene>
    <name evidence="6" type="ORF">C4520_16890</name>
</gene>
<evidence type="ECO:0000256" key="4">
    <source>
        <dbReference type="SAM" id="Phobius"/>
    </source>
</evidence>
<keyword evidence="2" id="KW-0328">Glycosyltransferase</keyword>
<proteinExistence type="inferred from homology"/>
<dbReference type="GO" id="GO:0016757">
    <property type="term" value="F:glycosyltransferase activity"/>
    <property type="evidence" value="ECO:0007669"/>
    <property type="project" value="UniProtKB-KW"/>
</dbReference>
<evidence type="ECO:0000256" key="2">
    <source>
        <dbReference type="ARBA" id="ARBA00022676"/>
    </source>
</evidence>
<reference evidence="6 7" key="1">
    <citation type="journal article" date="2017" name="ISME J.">
        <title>Energy and carbon metabolisms in a deep terrestrial subsurface fluid microbial community.</title>
        <authorList>
            <person name="Momper L."/>
            <person name="Jungbluth S.P."/>
            <person name="Lee M.D."/>
            <person name="Amend J.P."/>
        </authorList>
    </citation>
    <scope>NUCLEOTIDE SEQUENCE [LARGE SCALE GENOMIC DNA]</scope>
    <source>
        <strain evidence="6">SURF_5</strain>
    </source>
</reference>
<feature type="transmembrane region" description="Helical" evidence="4">
    <location>
        <begin position="268"/>
        <end position="287"/>
    </location>
</feature>